<dbReference type="Pfam" id="PF17667">
    <property type="entry name" value="Pkinase_fungal"/>
    <property type="match status" value="1"/>
</dbReference>
<sequence>MVLQFQVPHSPRPSHVTLQLPLDCITIGVPPRLVVLHVLKHSFLFRMSESIALETPRHIRCDAGQQAQTEILIRDDIGREMDSDVSIVHSQLFNPVPLRAYRDKPSIFRQGSLAFDPLRPIIEGIRRYKLQGTRKANDYVFGLIPSNHLQSDIPGANHRIDAALNTYKGKGRMTQTDLVDLWERKLCADAMSRWENSMKIVSSANHVMNNDPRRTHIYGVTIEDDRMAVWYFSRSHFCKEKFVEIILSLHFATSEELGYDPHVTRLADGKYLYEVHTKNGETYYFKQVKAINEYCTKRISGRMTRIWRVRQVVSKEDLTPTDEQNKEPVLKDVWLDAAQRTEAENQEQLFKDIDAFAAKENWRDHQCLSFITTDWRNRLADLFKDDTYEQLFLKTTRAKPEEAWARKGFSRRPVDENAYITSQSLSRAVGEDDTHSEVKKTPKARTRRSILEYSIPSGDHSLCMKKYAHDLKTLGDAMDVLQQCLTALLLLMCAGWDSDKNRCQSKLADPEYAKKYSSLQSSSSSDPKTGTPFLVPYEIQAQMSLFTPHTSQAPDFSSLEPIKPLFLSEHARLNEYRRRSIKHNFQRDLESIWWIILWLVTLLIDCPTSIDYAINIFQNSLIPSRERAYAFVNVIDVALNEVLAKELKSFAPTLEMGRKGMVGVGEYRFNPRELSGNGCVGDNGEQGSRGRESDRNTGQQISCTHRRNAETSEAEPAALTWRYR</sequence>
<keyword evidence="4" id="KW-1185">Reference proteome</keyword>
<dbReference type="EMBL" id="ML210157">
    <property type="protein sequence ID" value="TFK28310.1"/>
    <property type="molecule type" value="Genomic_DNA"/>
</dbReference>
<reference evidence="3 4" key="1">
    <citation type="journal article" date="2019" name="Nat. Ecol. Evol.">
        <title>Megaphylogeny resolves global patterns of mushroom evolution.</title>
        <authorList>
            <person name="Varga T."/>
            <person name="Krizsan K."/>
            <person name="Foldi C."/>
            <person name="Dima B."/>
            <person name="Sanchez-Garcia M."/>
            <person name="Sanchez-Ramirez S."/>
            <person name="Szollosi G.J."/>
            <person name="Szarkandi J.G."/>
            <person name="Papp V."/>
            <person name="Albert L."/>
            <person name="Andreopoulos W."/>
            <person name="Angelini C."/>
            <person name="Antonin V."/>
            <person name="Barry K.W."/>
            <person name="Bougher N.L."/>
            <person name="Buchanan P."/>
            <person name="Buyck B."/>
            <person name="Bense V."/>
            <person name="Catcheside P."/>
            <person name="Chovatia M."/>
            <person name="Cooper J."/>
            <person name="Damon W."/>
            <person name="Desjardin D."/>
            <person name="Finy P."/>
            <person name="Geml J."/>
            <person name="Haridas S."/>
            <person name="Hughes K."/>
            <person name="Justo A."/>
            <person name="Karasinski D."/>
            <person name="Kautmanova I."/>
            <person name="Kiss B."/>
            <person name="Kocsube S."/>
            <person name="Kotiranta H."/>
            <person name="LaButti K.M."/>
            <person name="Lechner B.E."/>
            <person name="Liimatainen K."/>
            <person name="Lipzen A."/>
            <person name="Lukacs Z."/>
            <person name="Mihaltcheva S."/>
            <person name="Morgado L.N."/>
            <person name="Niskanen T."/>
            <person name="Noordeloos M.E."/>
            <person name="Ohm R.A."/>
            <person name="Ortiz-Santana B."/>
            <person name="Ovrebo C."/>
            <person name="Racz N."/>
            <person name="Riley R."/>
            <person name="Savchenko A."/>
            <person name="Shiryaev A."/>
            <person name="Soop K."/>
            <person name="Spirin V."/>
            <person name="Szebenyi C."/>
            <person name="Tomsovsky M."/>
            <person name="Tulloss R.E."/>
            <person name="Uehling J."/>
            <person name="Grigoriev I.V."/>
            <person name="Vagvolgyi C."/>
            <person name="Papp T."/>
            <person name="Martin F.M."/>
            <person name="Miettinen O."/>
            <person name="Hibbett D.S."/>
            <person name="Nagy L.G."/>
        </authorList>
    </citation>
    <scope>NUCLEOTIDE SEQUENCE [LARGE SCALE GENOMIC DNA]</scope>
    <source>
        <strain evidence="3 4">CBS 121175</strain>
    </source>
</reference>
<evidence type="ECO:0000256" key="1">
    <source>
        <dbReference type="SAM" id="MobiDB-lite"/>
    </source>
</evidence>
<dbReference type="InterPro" id="IPR040976">
    <property type="entry name" value="Pkinase_fungal"/>
</dbReference>
<proteinExistence type="predicted"/>
<evidence type="ECO:0000313" key="4">
    <source>
        <dbReference type="Proteomes" id="UP000307440"/>
    </source>
</evidence>
<dbReference type="Proteomes" id="UP000307440">
    <property type="component" value="Unassembled WGS sequence"/>
</dbReference>
<feature type="region of interest" description="Disordered" evidence="1">
    <location>
        <begin position="678"/>
        <end position="716"/>
    </location>
</feature>
<evidence type="ECO:0000313" key="3">
    <source>
        <dbReference type="EMBL" id="TFK28310.1"/>
    </source>
</evidence>
<name>A0A5C3L6D5_COPMA</name>
<dbReference type="OrthoDB" id="3260094at2759"/>
<evidence type="ECO:0000259" key="2">
    <source>
        <dbReference type="Pfam" id="PF17667"/>
    </source>
</evidence>
<protein>
    <recommendedName>
        <fullName evidence="2">Fungal-type protein kinase domain-containing protein</fullName>
    </recommendedName>
</protein>
<organism evidence="3 4">
    <name type="scientific">Coprinopsis marcescibilis</name>
    <name type="common">Agaric fungus</name>
    <name type="synonym">Psathyrella marcescibilis</name>
    <dbReference type="NCBI Taxonomy" id="230819"/>
    <lineage>
        <taxon>Eukaryota</taxon>
        <taxon>Fungi</taxon>
        <taxon>Dikarya</taxon>
        <taxon>Basidiomycota</taxon>
        <taxon>Agaricomycotina</taxon>
        <taxon>Agaricomycetes</taxon>
        <taxon>Agaricomycetidae</taxon>
        <taxon>Agaricales</taxon>
        <taxon>Agaricineae</taxon>
        <taxon>Psathyrellaceae</taxon>
        <taxon>Coprinopsis</taxon>
    </lineage>
</organism>
<gene>
    <name evidence="3" type="ORF">FA15DRAFT_652961</name>
</gene>
<feature type="domain" description="Fungal-type protein kinase" evidence="2">
    <location>
        <begin position="188"/>
        <end position="600"/>
    </location>
</feature>
<dbReference type="AlphaFoldDB" id="A0A5C3L6D5"/>
<accession>A0A5C3L6D5</accession>